<gene>
    <name evidence="2" type="primary">fbpA_2</name>
    <name evidence="2" type="ORF">D7316_00801</name>
</gene>
<accession>A0A3G8JGE4</accession>
<dbReference type="EC" id="2.3.1.122" evidence="2"/>
<dbReference type="InterPro" id="IPR000801">
    <property type="entry name" value="Esterase-like"/>
</dbReference>
<keyword evidence="2" id="KW-0808">Transferase</keyword>
<feature type="chain" id="PRO_5018026411" evidence="1">
    <location>
        <begin position="29"/>
        <end position="338"/>
    </location>
</feature>
<name>A0A3G8JGE4_9ACTN</name>
<keyword evidence="3" id="KW-1185">Reference proteome</keyword>
<feature type="signal peptide" evidence="1">
    <location>
        <begin position="1"/>
        <end position="28"/>
    </location>
</feature>
<dbReference type="InterPro" id="IPR029058">
    <property type="entry name" value="AB_hydrolase_fold"/>
</dbReference>
<protein>
    <submittedName>
        <fullName evidence="2">Diacylglycerol acyltransferase/mycolyltransferase Ag85A</fullName>
        <ecNumber evidence="2">2.3.1.122</ecNumber>
    </submittedName>
</protein>
<evidence type="ECO:0000256" key="1">
    <source>
        <dbReference type="SAM" id="SignalP"/>
    </source>
</evidence>
<dbReference type="Gene3D" id="3.40.50.1820">
    <property type="entry name" value="alpha/beta hydrolase"/>
    <property type="match status" value="1"/>
</dbReference>
<dbReference type="KEGG" id="gom:D7316_00801"/>
<evidence type="ECO:0000313" key="3">
    <source>
        <dbReference type="Proteomes" id="UP000271469"/>
    </source>
</evidence>
<reference evidence="2 3" key="1">
    <citation type="submission" date="2018-11" db="EMBL/GenBank/DDBJ databases">
        <title>Gordonia insulae sp. nov., isolated from an island soil.</title>
        <authorList>
            <person name="Kim Y.S."/>
            <person name="Kim S.B."/>
        </authorList>
    </citation>
    <scope>NUCLEOTIDE SEQUENCE [LARGE SCALE GENOMIC DNA]</scope>
    <source>
        <strain evidence="2 3">MMS17-SY073</strain>
    </source>
</reference>
<dbReference type="Pfam" id="PF00756">
    <property type="entry name" value="Esterase"/>
    <property type="match status" value="1"/>
</dbReference>
<dbReference type="Proteomes" id="UP000271469">
    <property type="component" value="Chromosome"/>
</dbReference>
<sequence>MWWKSFAMGVATTTAVLGCVLASAPAAAEPGSESAPMVSSRAPDGARIVGVTMVTPTRAKVTVASPAMGRPISVGVLLPRERAKPRPTLYLLDGIDGGVYTNYTESGWTYQTDIVAFMADKDANIVLPIGGTGSYYTDWISRDPVLGLNKWETFLTEELPPLIDSRFHGNGVNAIGGLSMGALGAMSLAVRNPDLYTGVAAFSGCLDQGTAELRQATAATVATRGGNPDNMWGPLNNSDWAAHDPATHVSVLKGKPLYVAVGNGLPDPALGLAGIASPVGGILEGVVLQCTHGFKAQADRAGVDVTYDFRAGLHSWGYWNQDLHRAWPTLARALHLSH</sequence>
<proteinExistence type="predicted"/>
<dbReference type="AlphaFoldDB" id="A0A3G8JGE4"/>
<dbReference type="GO" id="GO:0050348">
    <property type="term" value="F:trehalose O-mycolyltransferase activity"/>
    <property type="evidence" value="ECO:0007669"/>
    <property type="project" value="UniProtKB-EC"/>
</dbReference>
<dbReference type="PANTHER" id="PTHR48098">
    <property type="entry name" value="ENTEROCHELIN ESTERASE-RELATED"/>
    <property type="match status" value="1"/>
</dbReference>
<dbReference type="InterPro" id="IPR050583">
    <property type="entry name" value="Mycobacterial_A85_antigen"/>
</dbReference>
<dbReference type="SUPFAM" id="SSF53474">
    <property type="entry name" value="alpha/beta-Hydrolases"/>
    <property type="match status" value="1"/>
</dbReference>
<dbReference type="EMBL" id="CP033972">
    <property type="protein sequence ID" value="AZG44221.1"/>
    <property type="molecule type" value="Genomic_DNA"/>
</dbReference>
<dbReference type="PANTHER" id="PTHR48098:SF1">
    <property type="entry name" value="DIACYLGLYCEROL ACYLTRANSFERASE_MYCOLYLTRANSFERASE AG85A"/>
    <property type="match status" value="1"/>
</dbReference>
<organism evidence="2 3">
    <name type="scientific">Gordonia insulae</name>
    <dbReference type="NCBI Taxonomy" id="2420509"/>
    <lineage>
        <taxon>Bacteria</taxon>
        <taxon>Bacillati</taxon>
        <taxon>Actinomycetota</taxon>
        <taxon>Actinomycetes</taxon>
        <taxon>Mycobacteriales</taxon>
        <taxon>Gordoniaceae</taxon>
        <taxon>Gordonia</taxon>
    </lineage>
</organism>
<keyword evidence="2" id="KW-0012">Acyltransferase</keyword>
<keyword evidence="1" id="KW-0732">Signal</keyword>
<evidence type="ECO:0000313" key="2">
    <source>
        <dbReference type="EMBL" id="AZG44221.1"/>
    </source>
</evidence>
<dbReference type="PROSITE" id="PS51257">
    <property type="entry name" value="PROKAR_LIPOPROTEIN"/>
    <property type="match status" value="1"/>
</dbReference>